<feature type="domain" description="RNB" evidence="1">
    <location>
        <begin position="2"/>
        <end position="178"/>
    </location>
</feature>
<dbReference type="PANTHER" id="PTHR23355:SF9">
    <property type="entry name" value="DIS3-LIKE EXONUCLEASE 2"/>
    <property type="match status" value="1"/>
</dbReference>
<accession>A0A8S3TY58</accession>
<dbReference type="InterPro" id="IPR001900">
    <property type="entry name" value="RNase_II/R"/>
</dbReference>
<evidence type="ECO:0000313" key="2">
    <source>
        <dbReference type="EMBL" id="CAG2233755.1"/>
    </source>
</evidence>
<dbReference type="GO" id="GO:0003723">
    <property type="term" value="F:RNA binding"/>
    <property type="evidence" value="ECO:0007669"/>
    <property type="project" value="InterPro"/>
</dbReference>
<dbReference type="InterPro" id="IPR012340">
    <property type="entry name" value="NA-bd_OB-fold"/>
</dbReference>
<gene>
    <name evidence="2" type="ORF">MEDL_46422</name>
</gene>
<reference evidence="2" key="1">
    <citation type="submission" date="2021-03" db="EMBL/GenBank/DDBJ databases">
        <authorList>
            <person name="Bekaert M."/>
        </authorList>
    </citation>
    <scope>NUCLEOTIDE SEQUENCE</scope>
</reference>
<dbReference type="InterPro" id="IPR050180">
    <property type="entry name" value="RNR_Ribonuclease"/>
</dbReference>
<comment type="caution">
    <text evidence="2">The sequence shown here is derived from an EMBL/GenBank/DDBJ whole genome shotgun (WGS) entry which is preliminary data.</text>
</comment>
<dbReference type="PANTHER" id="PTHR23355">
    <property type="entry name" value="RIBONUCLEASE"/>
    <property type="match status" value="1"/>
</dbReference>
<proteinExistence type="predicted"/>
<dbReference type="GO" id="GO:0000932">
    <property type="term" value="C:P-body"/>
    <property type="evidence" value="ECO:0007669"/>
    <property type="project" value="TreeGrafter"/>
</dbReference>
<keyword evidence="3" id="KW-1185">Reference proteome</keyword>
<name>A0A8S3TY58_MYTED</name>
<dbReference type="GO" id="GO:0006402">
    <property type="term" value="P:mRNA catabolic process"/>
    <property type="evidence" value="ECO:0007669"/>
    <property type="project" value="TreeGrafter"/>
</dbReference>
<organism evidence="2 3">
    <name type="scientific">Mytilus edulis</name>
    <name type="common">Blue mussel</name>
    <dbReference type="NCBI Taxonomy" id="6550"/>
    <lineage>
        <taxon>Eukaryota</taxon>
        <taxon>Metazoa</taxon>
        <taxon>Spiralia</taxon>
        <taxon>Lophotrochozoa</taxon>
        <taxon>Mollusca</taxon>
        <taxon>Bivalvia</taxon>
        <taxon>Autobranchia</taxon>
        <taxon>Pteriomorphia</taxon>
        <taxon>Mytilida</taxon>
        <taxon>Mytiloidea</taxon>
        <taxon>Mytilidae</taxon>
        <taxon>Mytilinae</taxon>
        <taxon>Mytilus</taxon>
    </lineage>
</organism>
<dbReference type="EMBL" id="CAJPWZ010002217">
    <property type="protein sequence ID" value="CAG2233755.1"/>
    <property type="molecule type" value="Genomic_DNA"/>
</dbReference>
<sequence length="178" mass="20666">MEESFVNHGFSIKVVKQNIFRVGVHVTDVSRIVHKDDEIDAQAQYRGFSFPSTTSAQTNFMLPDHINHLCSLEQNRSRYAISVFFEIDQTDPCNIRITDKRIYRTIIKSSAHYNYIEIENIINSQGIIDDIFADDIQILFRLSKKLKFQRLRMESFASPVSVDFTTTDGIMKTKKHIL</sequence>
<dbReference type="AlphaFoldDB" id="A0A8S3TY58"/>
<dbReference type="SMART" id="SM00955">
    <property type="entry name" value="RNB"/>
    <property type="match status" value="1"/>
</dbReference>
<evidence type="ECO:0000259" key="1">
    <source>
        <dbReference type="SMART" id="SM00955"/>
    </source>
</evidence>
<dbReference type="GO" id="GO:0000175">
    <property type="term" value="F:3'-5'-RNA exonuclease activity"/>
    <property type="evidence" value="ECO:0007669"/>
    <property type="project" value="TreeGrafter"/>
</dbReference>
<evidence type="ECO:0000313" key="3">
    <source>
        <dbReference type="Proteomes" id="UP000683360"/>
    </source>
</evidence>
<protein>
    <recommendedName>
        <fullName evidence="1">RNB domain-containing protein</fullName>
    </recommendedName>
</protein>
<dbReference type="Proteomes" id="UP000683360">
    <property type="component" value="Unassembled WGS sequence"/>
</dbReference>
<dbReference type="SUPFAM" id="SSF50249">
    <property type="entry name" value="Nucleic acid-binding proteins"/>
    <property type="match status" value="1"/>
</dbReference>
<dbReference type="Pfam" id="PF00773">
    <property type="entry name" value="RNB"/>
    <property type="match status" value="1"/>
</dbReference>